<organism evidence="1 2">
    <name type="scientific">Tilletia caries</name>
    <name type="common">wheat bunt fungus</name>
    <dbReference type="NCBI Taxonomy" id="13290"/>
    <lineage>
        <taxon>Eukaryota</taxon>
        <taxon>Fungi</taxon>
        <taxon>Dikarya</taxon>
        <taxon>Basidiomycota</taxon>
        <taxon>Ustilaginomycotina</taxon>
        <taxon>Exobasidiomycetes</taxon>
        <taxon>Tilletiales</taxon>
        <taxon>Tilletiaceae</taxon>
        <taxon>Tilletia</taxon>
    </lineage>
</organism>
<evidence type="ECO:0000313" key="2">
    <source>
        <dbReference type="Proteomes" id="UP000836402"/>
    </source>
</evidence>
<accession>A0ABN7J5Z7</accession>
<dbReference type="Proteomes" id="UP000836402">
    <property type="component" value="Unassembled WGS sequence"/>
</dbReference>
<sequence>MTGPTGFNGCKSCHMEANYAYDGQTVGHFPLKTVQGAERSRMRPVEYDPHQLPMRTDASFAEDLAEVSGALTAADRREARRVTDVGDRPLLSFSPAFSIPSFFAPDVFHLFGSNIPSQLWATLTTPHEGDPFSLSEDHQELFAAMLESSGSDLPSSFSSSPPRDPSKHATSHYKMYEWTLVTYLYLPSFLYAINAPLPVVQMICSLQEGVRLAMSATGVSAAELIRMRDCFIDFVRAWEDLYIRGQASLLYRATKSLLRSPAPSPTSMQRPHQVIIDRKTRIQLHSFSSIIALTSASAPIVDHSIRASLFGLASPFPPVADCPPPCSIAISSTARTIVQCTPPRSRPQPCIIVPISQPTKSYSDSALSLSFVDTVPLAASPSPSIFPGLRSSSVGTLTVSSPFPGSASTQSLILSWSPPSHLGVHSSSTPRVPGSK</sequence>
<protein>
    <recommendedName>
        <fullName evidence="3">Transcription factor domain-containing protein</fullName>
    </recommendedName>
</protein>
<name>A0ABN7J5Z7_9BASI</name>
<keyword evidence="2" id="KW-1185">Reference proteome</keyword>
<comment type="caution">
    <text evidence="1">The sequence shown here is derived from an EMBL/GenBank/DDBJ whole genome shotgun (WGS) entry which is preliminary data.</text>
</comment>
<reference evidence="1" key="1">
    <citation type="submission" date="2020-10" db="EMBL/GenBank/DDBJ databases">
        <authorList>
            <person name="Sedaghatjoo S."/>
        </authorList>
    </citation>
    <scope>NUCLEOTIDE SEQUENCE</scope>
    <source>
        <strain evidence="1">AZH3</strain>
    </source>
</reference>
<gene>
    <name evidence="1" type="ORF">JKIAZH3_G4553</name>
</gene>
<dbReference type="EMBL" id="CAJHJG010006037">
    <property type="protein sequence ID" value="CAD6954477.1"/>
    <property type="molecule type" value="Genomic_DNA"/>
</dbReference>
<evidence type="ECO:0008006" key="3">
    <source>
        <dbReference type="Google" id="ProtNLM"/>
    </source>
</evidence>
<proteinExistence type="predicted"/>
<evidence type="ECO:0000313" key="1">
    <source>
        <dbReference type="EMBL" id="CAD6954477.1"/>
    </source>
</evidence>